<accession>A0A1E4SYI1</accession>
<protein>
    <submittedName>
        <fullName evidence="1">Uncharacterized protein</fullName>
    </submittedName>
</protein>
<sequence>MLYIVQYYIVVVKNSIRVTFKKQVRSKSHSLTVLCCAKLCCRSRRWTRISSSAGFFYPFPIPHTVSDNTLCICCGLYEYSFERGDTSIPITSCKTPFNATIDAFITTSPMASISA</sequence>
<keyword evidence="2" id="KW-1185">Reference proteome</keyword>
<dbReference type="AlphaFoldDB" id="A0A1E4SYI1"/>
<gene>
    <name evidence="1" type="ORF">CANARDRAFT_60440</name>
</gene>
<name>A0A1E4SYI1_9ASCO</name>
<dbReference type="EMBL" id="KV453856">
    <property type="protein sequence ID" value="ODV84531.1"/>
    <property type="molecule type" value="Genomic_DNA"/>
</dbReference>
<reference evidence="2" key="1">
    <citation type="submission" date="2016-04" db="EMBL/GenBank/DDBJ databases">
        <title>Comparative genomics of biotechnologically important yeasts.</title>
        <authorList>
            <consortium name="DOE Joint Genome Institute"/>
            <person name="Riley R."/>
            <person name="Haridas S."/>
            <person name="Wolfe K.H."/>
            <person name="Lopes M.R."/>
            <person name="Hittinger C.T."/>
            <person name="Goker M."/>
            <person name="Salamov A."/>
            <person name="Wisecaver J."/>
            <person name="Long T.M."/>
            <person name="Aerts A.L."/>
            <person name="Barry K."/>
            <person name="Choi C."/>
            <person name="Clum A."/>
            <person name="Coughlan A.Y."/>
            <person name="Deshpande S."/>
            <person name="Douglass A.P."/>
            <person name="Hanson S.J."/>
            <person name="Klenk H.-P."/>
            <person name="Labutti K."/>
            <person name="Lapidus A."/>
            <person name="Lindquist E."/>
            <person name="Lipzen A."/>
            <person name="Meier-Kolthoff J.P."/>
            <person name="Ohm R.A."/>
            <person name="Otillar R.P."/>
            <person name="Pangilinan J."/>
            <person name="Peng Y."/>
            <person name="Rokas A."/>
            <person name="Rosa C.A."/>
            <person name="Scheuner C."/>
            <person name="Sibirny A.A."/>
            <person name="Slot J.C."/>
            <person name="Stielow J.B."/>
            <person name="Sun H."/>
            <person name="Kurtzman C.P."/>
            <person name="Blackwell M."/>
            <person name="Grigoriev I.V."/>
            <person name="Jeffries T.W."/>
        </authorList>
    </citation>
    <scope>NUCLEOTIDE SEQUENCE [LARGE SCALE GENOMIC DNA]</scope>
    <source>
        <strain evidence="2">NRRL YB-2248</strain>
    </source>
</reference>
<evidence type="ECO:0000313" key="1">
    <source>
        <dbReference type="EMBL" id="ODV84531.1"/>
    </source>
</evidence>
<organism evidence="1 2">
    <name type="scientific">[Candida] arabinofermentans NRRL YB-2248</name>
    <dbReference type="NCBI Taxonomy" id="983967"/>
    <lineage>
        <taxon>Eukaryota</taxon>
        <taxon>Fungi</taxon>
        <taxon>Dikarya</taxon>
        <taxon>Ascomycota</taxon>
        <taxon>Saccharomycotina</taxon>
        <taxon>Pichiomycetes</taxon>
        <taxon>Pichiales</taxon>
        <taxon>Pichiaceae</taxon>
        <taxon>Ogataea</taxon>
        <taxon>Ogataea/Candida clade</taxon>
    </lineage>
</organism>
<evidence type="ECO:0000313" key="2">
    <source>
        <dbReference type="Proteomes" id="UP000094801"/>
    </source>
</evidence>
<dbReference type="Proteomes" id="UP000094801">
    <property type="component" value="Unassembled WGS sequence"/>
</dbReference>
<proteinExistence type="predicted"/>